<feature type="region of interest" description="Disordered" evidence="1">
    <location>
        <begin position="276"/>
        <end position="303"/>
    </location>
</feature>
<protein>
    <submittedName>
        <fullName evidence="3">Uncharacterized protein</fullName>
    </submittedName>
</protein>
<sequence>MASYVVLETPYVVATWPMKLLTSNEDLTAKTENLQKALDSLSSLVFQANSWVMNIVLEEGIIFFAKMLVCMGIIHIAISLDRTYSQQLPSKPPAVVHPPQQPQLSANLAAAHVPRLFPVKNIFGRARRAQQQQLQRVVSTPPEPMEHIAHLEQELLQSEAAVINDAVQQQLVLLAATQQPSLLDPCAHPTPSTVLPGHARQPHLTTPSTAEEDYVDLDAPTISRAVYETRRTRRRTWRLSWSGAPPSPPMSDEDKLSETDLLVFTAQADGTTAVASVEREAELPPAEGERSTPSSAFSFGNSQKTRGGNFPVYEVFDHREVSLISGFTTSVFAQGASTSTAEASPATKECPDDVTYVPASFKCDEDEYPPKDDSDAESAHGWDAEACRREGKEPATDTPGQLRVLLASCIDGRLGQRQHPSLHDLQGRWTHEARSTHQHRSPSRPRIHPSH</sequence>
<proteinExistence type="predicted"/>
<feature type="compositionally biased region" description="Polar residues" evidence="1">
    <location>
        <begin position="291"/>
        <end position="303"/>
    </location>
</feature>
<reference evidence="3" key="2">
    <citation type="submission" date="2023-06" db="EMBL/GenBank/DDBJ databases">
        <title>Long-read-based genome assembly of the green algal bacterivore Cymbomonas tetramitiformis.</title>
        <authorList>
            <person name="Gyaltshen Y."/>
            <person name="Rozenberg A."/>
            <person name="Paasch A."/>
            <person name="Burns J.A."/>
            <person name="Warring S."/>
            <person name="Larson R."/>
            <person name="Maurer-Alcala X."/>
            <person name="Dacks J."/>
            <person name="Kim E."/>
        </authorList>
    </citation>
    <scope>NUCLEOTIDE SEQUENCE</scope>
    <source>
        <strain evidence="3">PLY_AMNH</strain>
    </source>
</reference>
<organism evidence="3 4">
    <name type="scientific">Cymbomonas tetramitiformis</name>
    <dbReference type="NCBI Taxonomy" id="36881"/>
    <lineage>
        <taxon>Eukaryota</taxon>
        <taxon>Viridiplantae</taxon>
        <taxon>Chlorophyta</taxon>
        <taxon>Pyramimonadophyceae</taxon>
        <taxon>Pyramimonadales</taxon>
        <taxon>Pyramimonadaceae</taxon>
        <taxon>Cymbomonas</taxon>
    </lineage>
</organism>
<gene>
    <name evidence="3" type="ORF">CYMTET_27132</name>
    <name evidence="2" type="ORF">CYMTET_30247</name>
</gene>
<dbReference type="Proteomes" id="UP001190700">
    <property type="component" value="Unassembled WGS sequence"/>
</dbReference>
<feature type="region of interest" description="Disordered" evidence="1">
    <location>
        <begin position="417"/>
        <end position="451"/>
    </location>
</feature>
<dbReference type="EMBL" id="LGRX02014794">
    <property type="protein sequence ID" value="KAK3264104.1"/>
    <property type="molecule type" value="Genomic_DNA"/>
</dbReference>
<comment type="caution">
    <text evidence="3">The sequence shown here is derived from an EMBL/GenBank/DDBJ whole genome shotgun (WGS) entry which is preliminary data.</text>
</comment>
<feature type="region of interest" description="Disordered" evidence="1">
    <location>
        <begin position="186"/>
        <end position="212"/>
    </location>
</feature>
<evidence type="ECO:0000256" key="1">
    <source>
        <dbReference type="SAM" id="MobiDB-lite"/>
    </source>
</evidence>
<accession>A0AAE0FQD3</accession>
<reference evidence="3 4" key="1">
    <citation type="journal article" date="2015" name="Genome Biol. Evol.">
        <title>Comparative Genomics of a Bacterivorous Green Alga Reveals Evolutionary Causalities and Consequences of Phago-Mixotrophic Mode of Nutrition.</title>
        <authorList>
            <person name="Burns J.A."/>
            <person name="Paasch A."/>
            <person name="Narechania A."/>
            <person name="Kim E."/>
        </authorList>
    </citation>
    <scope>NUCLEOTIDE SEQUENCE [LARGE SCALE GENOMIC DNA]</scope>
    <source>
        <strain evidence="3">PLY_AMNH</strain>
    </source>
</reference>
<dbReference type="AlphaFoldDB" id="A0AAE0FQD3"/>
<evidence type="ECO:0000313" key="2">
    <source>
        <dbReference type="EMBL" id="KAK3260817.1"/>
    </source>
</evidence>
<evidence type="ECO:0000313" key="3">
    <source>
        <dbReference type="EMBL" id="KAK3264104.1"/>
    </source>
</evidence>
<feature type="compositionally biased region" description="Basic and acidic residues" evidence="1">
    <location>
        <begin position="277"/>
        <end position="290"/>
    </location>
</feature>
<feature type="compositionally biased region" description="Basic and acidic residues" evidence="1">
    <location>
        <begin position="421"/>
        <end position="435"/>
    </location>
</feature>
<keyword evidence="4" id="KW-1185">Reference proteome</keyword>
<name>A0AAE0FQD3_9CHLO</name>
<dbReference type="EMBL" id="LGRX02017404">
    <property type="protein sequence ID" value="KAK3260817.1"/>
    <property type="molecule type" value="Genomic_DNA"/>
</dbReference>
<feature type="compositionally biased region" description="Basic residues" evidence="1">
    <location>
        <begin position="436"/>
        <end position="451"/>
    </location>
</feature>
<evidence type="ECO:0000313" key="4">
    <source>
        <dbReference type="Proteomes" id="UP001190700"/>
    </source>
</evidence>